<evidence type="ECO:0000313" key="2">
    <source>
        <dbReference type="EMBL" id="OCH88404.1"/>
    </source>
</evidence>
<feature type="compositionally biased region" description="Low complexity" evidence="1">
    <location>
        <begin position="128"/>
        <end position="141"/>
    </location>
</feature>
<feature type="region of interest" description="Disordered" evidence="1">
    <location>
        <begin position="27"/>
        <end position="55"/>
    </location>
</feature>
<protein>
    <submittedName>
        <fullName evidence="2">Uncharacterized protein</fullName>
    </submittedName>
</protein>
<feature type="region of interest" description="Disordered" evidence="1">
    <location>
        <begin position="79"/>
        <end position="152"/>
    </location>
</feature>
<evidence type="ECO:0000256" key="1">
    <source>
        <dbReference type="SAM" id="MobiDB-lite"/>
    </source>
</evidence>
<sequence length="259" mass="27786">MAIAKHARTHGEGPSLTRCPLSIPRLLTALQPPTHARTPSPARPGLACPARGLDAHEGEPGPEPCFCAARLAALVRGVPRDAHPGPAARRARAAPRSRAERAVPGTRAARRAGPRAPSEDSPGLRALRAASPSTSRVSSPSHAGVLHRRPLPSPSRTFLSLFELRGTSLHPRRRLAGPPRPARQPAPRTPPRRGPSARAPWRMRTARHIQPQQYLAALMGSRSPGPQAPGTAVSASARLRYTLLRERAGFLDSRGRRRT</sequence>
<dbReference type="EMBL" id="KV722454">
    <property type="protein sequence ID" value="OCH88404.1"/>
    <property type="molecule type" value="Genomic_DNA"/>
</dbReference>
<feature type="region of interest" description="Disordered" evidence="1">
    <location>
        <begin position="169"/>
        <end position="205"/>
    </location>
</feature>
<organism evidence="2 3">
    <name type="scientific">Obba rivulosa</name>
    <dbReference type="NCBI Taxonomy" id="1052685"/>
    <lineage>
        <taxon>Eukaryota</taxon>
        <taxon>Fungi</taxon>
        <taxon>Dikarya</taxon>
        <taxon>Basidiomycota</taxon>
        <taxon>Agaricomycotina</taxon>
        <taxon>Agaricomycetes</taxon>
        <taxon>Polyporales</taxon>
        <taxon>Gelatoporiaceae</taxon>
        <taxon>Obba</taxon>
    </lineage>
</organism>
<feature type="compositionally biased region" description="Pro residues" evidence="1">
    <location>
        <begin position="178"/>
        <end position="193"/>
    </location>
</feature>
<dbReference type="Proteomes" id="UP000250043">
    <property type="component" value="Unassembled WGS sequence"/>
</dbReference>
<reference evidence="2 3" key="1">
    <citation type="submission" date="2016-07" db="EMBL/GenBank/DDBJ databases">
        <title>Draft genome of the white-rot fungus Obba rivulosa 3A-2.</title>
        <authorList>
            <consortium name="DOE Joint Genome Institute"/>
            <person name="Miettinen O."/>
            <person name="Riley R."/>
            <person name="Acob R."/>
            <person name="Barry K."/>
            <person name="Cullen D."/>
            <person name="De Vries R."/>
            <person name="Hainaut M."/>
            <person name="Hatakka A."/>
            <person name="Henrissat B."/>
            <person name="Hilden K."/>
            <person name="Kuo R."/>
            <person name="Labutti K."/>
            <person name="Lipzen A."/>
            <person name="Makela M.R."/>
            <person name="Sandor L."/>
            <person name="Spatafora J.W."/>
            <person name="Grigoriev I.V."/>
            <person name="Hibbett D.S."/>
        </authorList>
    </citation>
    <scope>NUCLEOTIDE SEQUENCE [LARGE SCALE GENOMIC DNA]</scope>
    <source>
        <strain evidence="2 3">3A-2</strain>
    </source>
</reference>
<dbReference type="AlphaFoldDB" id="A0A8E2DK15"/>
<keyword evidence="3" id="KW-1185">Reference proteome</keyword>
<gene>
    <name evidence="2" type="ORF">OBBRIDRAFT_889144</name>
</gene>
<name>A0A8E2DK15_9APHY</name>
<proteinExistence type="predicted"/>
<accession>A0A8E2DK15</accession>
<evidence type="ECO:0000313" key="3">
    <source>
        <dbReference type="Proteomes" id="UP000250043"/>
    </source>
</evidence>
<feature type="region of interest" description="Disordered" evidence="1">
    <location>
        <begin position="1"/>
        <end position="20"/>
    </location>
</feature>